<dbReference type="PANTHER" id="PTHR43133">
    <property type="entry name" value="RNA POLYMERASE ECF-TYPE SIGMA FACTO"/>
    <property type="match status" value="1"/>
</dbReference>
<evidence type="ECO:0000259" key="6">
    <source>
        <dbReference type="Pfam" id="PF08281"/>
    </source>
</evidence>
<dbReference type="eggNOG" id="COG1595">
    <property type="taxonomic scope" value="Bacteria"/>
</dbReference>
<dbReference type="GO" id="GO:0003677">
    <property type="term" value="F:DNA binding"/>
    <property type="evidence" value="ECO:0007669"/>
    <property type="project" value="InterPro"/>
</dbReference>
<organism evidence="7 8">
    <name type="scientific">Arenibacter algicola</name>
    <dbReference type="NCBI Taxonomy" id="616991"/>
    <lineage>
        <taxon>Bacteria</taxon>
        <taxon>Pseudomonadati</taxon>
        <taxon>Bacteroidota</taxon>
        <taxon>Flavobacteriia</taxon>
        <taxon>Flavobacteriales</taxon>
        <taxon>Flavobacteriaceae</taxon>
        <taxon>Arenibacter</taxon>
    </lineage>
</organism>
<keyword evidence="2" id="KW-0805">Transcription regulation</keyword>
<dbReference type="GO" id="GO:0016987">
    <property type="term" value="F:sigma factor activity"/>
    <property type="evidence" value="ECO:0007669"/>
    <property type="project" value="UniProtKB-KW"/>
</dbReference>
<gene>
    <name evidence="7" type="primary">sigM</name>
    <name evidence="7" type="ORF">AREALGSMS7_03626</name>
</gene>
<dbReference type="Gene3D" id="1.10.10.10">
    <property type="entry name" value="Winged helix-like DNA-binding domain superfamily/Winged helix DNA-binding domain"/>
    <property type="match status" value="1"/>
</dbReference>
<sequence>MKIETADIWRKHHSEIYFFVLKKVKDEEATREIIQNVFLKIHQNIASLKDRTKVRAWVFTIVRNEIANHYNLAAKTIPIPSYDISSHQDSNQDFCCFDRFVTNLPKQYKEVVQLVYLKGQTQNQAAEVLNISLANVKARIRRAKSLLVHNFNACCKFELNNEGKLIGDSNCSICN</sequence>
<dbReference type="CDD" id="cd06171">
    <property type="entry name" value="Sigma70_r4"/>
    <property type="match status" value="1"/>
</dbReference>
<dbReference type="NCBIfam" id="TIGR02937">
    <property type="entry name" value="sigma70-ECF"/>
    <property type="match status" value="1"/>
</dbReference>
<evidence type="ECO:0000256" key="3">
    <source>
        <dbReference type="ARBA" id="ARBA00023082"/>
    </source>
</evidence>
<dbReference type="PANTHER" id="PTHR43133:SF62">
    <property type="entry name" value="RNA POLYMERASE SIGMA FACTOR SIGZ"/>
    <property type="match status" value="1"/>
</dbReference>
<comment type="similarity">
    <text evidence="1">Belongs to the sigma-70 factor family. ECF subfamily.</text>
</comment>
<dbReference type="Proteomes" id="UP000204551">
    <property type="component" value="Chromosome"/>
</dbReference>
<evidence type="ECO:0000313" key="7">
    <source>
        <dbReference type="EMBL" id="ASO07045.1"/>
    </source>
</evidence>
<dbReference type="AlphaFoldDB" id="A0A221V0A4"/>
<dbReference type="InterPro" id="IPR007627">
    <property type="entry name" value="RNA_pol_sigma70_r2"/>
</dbReference>
<evidence type="ECO:0000256" key="1">
    <source>
        <dbReference type="ARBA" id="ARBA00010641"/>
    </source>
</evidence>
<dbReference type="InterPro" id="IPR013324">
    <property type="entry name" value="RNA_pol_sigma_r3/r4-like"/>
</dbReference>
<dbReference type="InterPro" id="IPR013325">
    <property type="entry name" value="RNA_pol_sigma_r2"/>
</dbReference>
<dbReference type="GO" id="GO:0006352">
    <property type="term" value="P:DNA-templated transcription initiation"/>
    <property type="evidence" value="ECO:0007669"/>
    <property type="project" value="InterPro"/>
</dbReference>
<keyword evidence="3" id="KW-0731">Sigma factor</keyword>
<dbReference type="Pfam" id="PF04542">
    <property type="entry name" value="Sigma70_r2"/>
    <property type="match status" value="1"/>
</dbReference>
<accession>A0A221V0A4</accession>
<dbReference type="InterPro" id="IPR039425">
    <property type="entry name" value="RNA_pol_sigma-70-like"/>
</dbReference>
<feature type="domain" description="RNA polymerase sigma factor 70 region 4 type 2" evidence="6">
    <location>
        <begin position="97"/>
        <end position="146"/>
    </location>
</feature>
<dbReference type="RefSeq" id="WP_317045892.1">
    <property type="nucleotide sequence ID" value="NZ_CP022515.1"/>
</dbReference>
<dbReference type="InterPro" id="IPR036388">
    <property type="entry name" value="WH-like_DNA-bd_sf"/>
</dbReference>
<dbReference type="Pfam" id="PF08281">
    <property type="entry name" value="Sigma70_r4_2"/>
    <property type="match status" value="1"/>
</dbReference>
<dbReference type="Gene3D" id="1.10.1740.10">
    <property type="match status" value="1"/>
</dbReference>
<proteinExistence type="inferred from homology"/>
<protein>
    <submittedName>
        <fullName evidence="7">ECF RNA polymerase sigma factor SigM</fullName>
    </submittedName>
</protein>
<evidence type="ECO:0000256" key="4">
    <source>
        <dbReference type="ARBA" id="ARBA00023163"/>
    </source>
</evidence>
<dbReference type="SUPFAM" id="SSF88659">
    <property type="entry name" value="Sigma3 and sigma4 domains of RNA polymerase sigma factors"/>
    <property type="match status" value="1"/>
</dbReference>
<dbReference type="KEGG" id="aalg:AREALGSMS7_03626"/>
<reference evidence="7 8" key="1">
    <citation type="submission" date="2017-07" db="EMBL/GenBank/DDBJ databases">
        <title>Genome Sequence of Arenibacter algicola Strain SMS7 Isolated from a culture of the Diatom Skeletonema marinoi.</title>
        <authorList>
            <person name="Topel M."/>
            <person name="Pinder M.I.M."/>
            <person name="Johansson O.N."/>
            <person name="Kourtchenko O."/>
            <person name="Godhe A."/>
            <person name="Clarke A.K."/>
        </authorList>
    </citation>
    <scope>NUCLEOTIDE SEQUENCE [LARGE SCALE GENOMIC DNA]</scope>
    <source>
        <strain evidence="7 8">SMS7</strain>
    </source>
</reference>
<evidence type="ECO:0000256" key="2">
    <source>
        <dbReference type="ARBA" id="ARBA00023015"/>
    </source>
</evidence>
<keyword evidence="4" id="KW-0804">Transcription</keyword>
<dbReference type="SUPFAM" id="SSF88946">
    <property type="entry name" value="Sigma2 domain of RNA polymerase sigma factors"/>
    <property type="match status" value="1"/>
</dbReference>
<dbReference type="InterPro" id="IPR013249">
    <property type="entry name" value="RNA_pol_sigma70_r4_t2"/>
</dbReference>
<dbReference type="STRING" id="616991.GCA_000733925_01890"/>
<feature type="domain" description="RNA polymerase sigma-70 region 2" evidence="5">
    <location>
        <begin position="9"/>
        <end position="70"/>
    </location>
</feature>
<dbReference type="InterPro" id="IPR014284">
    <property type="entry name" value="RNA_pol_sigma-70_dom"/>
</dbReference>
<name>A0A221V0A4_9FLAO</name>
<evidence type="ECO:0000259" key="5">
    <source>
        <dbReference type="Pfam" id="PF04542"/>
    </source>
</evidence>
<dbReference type="EMBL" id="CP022515">
    <property type="protein sequence ID" value="ASO07045.1"/>
    <property type="molecule type" value="Genomic_DNA"/>
</dbReference>
<evidence type="ECO:0000313" key="8">
    <source>
        <dbReference type="Proteomes" id="UP000204551"/>
    </source>
</evidence>